<feature type="region of interest" description="Disordered" evidence="2">
    <location>
        <begin position="49"/>
        <end position="71"/>
    </location>
</feature>
<evidence type="ECO:0000256" key="2">
    <source>
        <dbReference type="SAM" id="MobiDB-lite"/>
    </source>
</evidence>
<dbReference type="Pfam" id="PF00990">
    <property type="entry name" value="GGDEF"/>
    <property type="match status" value="1"/>
</dbReference>
<sequence length="961" mass="105665">MIAGEALIIIPATPLAARSLVRTADPPGAEPSRCRCRNRGRIIRLRQRLRQRQRQRTRDPGHHISPDRTSTGCRLLDGAARVYPSAMEKPPHHRRTSRPLPPRDKAQSKALVRENKALLDNDFVGVVFVRGRRIMRTNHHAETLFGYAPGELIGHSTAILYPDHAAFLALGNRAGPVIVRGEVFSDQVELARKDGSRFWCLLRGQTLAPAAPLTQTIWILEDVTERKRAEAVIQASLAFQKQLLEAIPTPVFFKGLDGRYQIANRAFIELAGGSETALIGRTIYDCWPLETADIFATRDQALFDHPGVQVYETQIKNRRGERRDVVFHKATLNAPDGHLAGLIGFVLDITEHKAAETVLRASEERYRSALLALTEGVTVYDRQGTLVTANPAAERILGLSTDKFRERSIDAADWRIIRGDGTAFPPDEWPSVVTLNTGIAQREVLMGVFKSDGRLSWILVNTEPIRDPLTGSLQAAVVSFDDITARKGAEDALRASEERLQLVLEGANDGFWDWDLSTGAVLFSPRWARMLGYEPAEVQPHIRIWRRLMHPADHRRARAALLAHFAGATPRFEIEHRMLTKHGDWRWFLHRGKVTARDAAGRPLRMAGTHTDITERRDMEEALRVGLAGLQRHDSQMVGLNRMSELLLSCETRTEAYTVIARSAARLFVGLGGALAVLGEAAGSDLRVAASWGEPGALPTTFPAGHCWALRRGAIHEVNELTPGARCRHLSDPPPPAHLCLPLTVRGDTLGLLHLRAPAALTAAAFADLRTLAVAFSEAAKLALSNIRLQETLREQAIRDSLTGLFNRRYLDETLPRELQLSRRRGEPLAAAMLDLDHFKRFNDAYGHEAGDAVLRAVGALLAGSVRGGDVACRYGGEELTLILPGATLAAARERLEGLRQAIMQTRVLYQGGELPAITVSIGVTVAGGQETDAAAVLTRADAALFRAKASGRNRVVAVAP</sequence>
<dbReference type="CDD" id="cd01949">
    <property type="entry name" value="GGDEF"/>
    <property type="match status" value="1"/>
</dbReference>
<dbReference type="InterPro" id="IPR029016">
    <property type="entry name" value="GAF-like_dom_sf"/>
</dbReference>
<dbReference type="Pfam" id="PF13426">
    <property type="entry name" value="PAS_9"/>
    <property type="match status" value="1"/>
</dbReference>
<dbReference type="FunFam" id="3.30.70.270:FF:000001">
    <property type="entry name" value="Diguanylate cyclase domain protein"/>
    <property type="match status" value="1"/>
</dbReference>
<evidence type="ECO:0008006" key="8">
    <source>
        <dbReference type="Google" id="ProtNLM"/>
    </source>
</evidence>
<dbReference type="CDD" id="cd00130">
    <property type="entry name" value="PAS"/>
    <property type="match status" value="4"/>
</dbReference>
<dbReference type="PROSITE" id="PS50887">
    <property type="entry name" value="GGDEF"/>
    <property type="match status" value="1"/>
</dbReference>
<dbReference type="Gene3D" id="3.30.450.40">
    <property type="match status" value="1"/>
</dbReference>
<feature type="domain" description="PAC" evidence="4">
    <location>
        <begin position="442"/>
        <end position="495"/>
    </location>
</feature>
<dbReference type="InterPro" id="IPR029787">
    <property type="entry name" value="Nucleotide_cyclase"/>
</dbReference>
<protein>
    <recommendedName>
        <fullName evidence="8">Diguanylate cyclase</fullName>
    </recommendedName>
</protein>
<feature type="domain" description="PAS" evidence="3">
    <location>
        <begin position="131"/>
        <end position="163"/>
    </location>
</feature>
<dbReference type="InterPro" id="IPR035965">
    <property type="entry name" value="PAS-like_dom_sf"/>
</dbReference>
<dbReference type="Proteomes" id="UP000232638">
    <property type="component" value="Chromosome"/>
</dbReference>
<dbReference type="Gene3D" id="3.30.70.270">
    <property type="match status" value="1"/>
</dbReference>
<evidence type="ECO:0000259" key="3">
    <source>
        <dbReference type="PROSITE" id="PS50112"/>
    </source>
</evidence>
<dbReference type="PANTHER" id="PTHR44757:SF2">
    <property type="entry name" value="BIOFILM ARCHITECTURE MAINTENANCE PROTEIN MBAA"/>
    <property type="match status" value="1"/>
</dbReference>
<evidence type="ECO:0000259" key="5">
    <source>
        <dbReference type="PROSITE" id="PS50887"/>
    </source>
</evidence>
<dbReference type="Pfam" id="PF08447">
    <property type="entry name" value="PAS_3"/>
    <property type="match status" value="1"/>
</dbReference>
<evidence type="ECO:0000313" key="7">
    <source>
        <dbReference type="Proteomes" id="UP000232638"/>
    </source>
</evidence>
<dbReference type="SMART" id="SM00091">
    <property type="entry name" value="PAS"/>
    <property type="match status" value="4"/>
</dbReference>
<accession>A0A2K8UDK1</accession>
<dbReference type="OrthoDB" id="5623169at2"/>
<dbReference type="PROSITE" id="PS50113">
    <property type="entry name" value="PAC"/>
    <property type="match status" value="4"/>
</dbReference>
<evidence type="ECO:0000313" key="6">
    <source>
        <dbReference type="EMBL" id="AUB83171.1"/>
    </source>
</evidence>
<name>A0A2K8UDK1_9GAMM</name>
<dbReference type="InterPro" id="IPR043128">
    <property type="entry name" value="Rev_trsase/Diguanyl_cyclase"/>
</dbReference>
<dbReference type="Gene3D" id="3.30.450.20">
    <property type="entry name" value="PAS domain"/>
    <property type="match status" value="4"/>
</dbReference>
<evidence type="ECO:0000259" key="4">
    <source>
        <dbReference type="PROSITE" id="PS50113"/>
    </source>
</evidence>
<dbReference type="EMBL" id="CP020370">
    <property type="protein sequence ID" value="AUB83171.1"/>
    <property type="molecule type" value="Genomic_DNA"/>
</dbReference>
<reference evidence="6 7" key="1">
    <citation type="submission" date="2017-03" db="EMBL/GenBank/DDBJ databases">
        <title>Complete genome sequence of Candidatus 'Thiodictyon syntrophicum' sp. nov. strain Cad16T, a photolithoautotroph purple sulfur bacterium isolated from an alpine meromictic lake.</title>
        <authorList>
            <person name="Luedin S.M."/>
            <person name="Pothier J.F."/>
            <person name="Danza F."/>
            <person name="Storelli N."/>
            <person name="Wittwer M."/>
            <person name="Tonolla M."/>
        </authorList>
    </citation>
    <scope>NUCLEOTIDE SEQUENCE [LARGE SCALE GENOMIC DNA]</scope>
    <source>
        <strain evidence="6 7">Cad16T</strain>
    </source>
</reference>
<dbReference type="SUPFAM" id="SSF55785">
    <property type="entry name" value="PYP-like sensor domain (PAS domain)"/>
    <property type="match status" value="4"/>
</dbReference>
<dbReference type="InterPro" id="IPR013656">
    <property type="entry name" value="PAS_4"/>
</dbReference>
<dbReference type="PANTHER" id="PTHR44757">
    <property type="entry name" value="DIGUANYLATE CYCLASE DGCP"/>
    <property type="match status" value="1"/>
</dbReference>
<feature type="domain" description="PAC" evidence="4">
    <location>
        <begin position="184"/>
        <end position="235"/>
    </location>
</feature>
<dbReference type="InterPro" id="IPR001610">
    <property type="entry name" value="PAC"/>
</dbReference>
<dbReference type="PROSITE" id="PS50112">
    <property type="entry name" value="PAS"/>
    <property type="match status" value="4"/>
</dbReference>
<dbReference type="SUPFAM" id="SSF55073">
    <property type="entry name" value="Nucleotide cyclase"/>
    <property type="match status" value="1"/>
</dbReference>
<dbReference type="SMART" id="SM00267">
    <property type="entry name" value="GGDEF"/>
    <property type="match status" value="1"/>
</dbReference>
<proteinExistence type="predicted"/>
<dbReference type="InterPro" id="IPR000700">
    <property type="entry name" value="PAS-assoc_C"/>
</dbReference>
<comment type="cofactor">
    <cofactor evidence="1">
        <name>Mg(2+)</name>
        <dbReference type="ChEBI" id="CHEBI:18420"/>
    </cofactor>
</comment>
<dbReference type="SUPFAM" id="SSF55781">
    <property type="entry name" value="GAF domain-like"/>
    <property type="match status" value="1"/>
</dbReference>
<dbReference type="InterPro" id="IPR013655">
    <property type="entry name" value="PAS_fold_3"/>
</dbReference>
<feature type="domain" description="PAS" evidence="3">
    <location>
        <begin position="362"/>
        <end position="408"/>
    </location>
</feature>
<dbReference type="Pfam" id="PF08448">
    <property type="entry name" value="PAS_4"/>
    <property type="match status" value="2"/>
</dbReference>
<dbReference type="KEGG" id="tsy:THSYN_20985"/>
<dbReference type="SMART" id="SM00086">
    <property type="entry name" value="PAC"/>
    <property type="match status" value="4"/>
</dbReference>
<feature type="domain" description="PAS" evidence="3">
    <location>
        <begin position="236"/>
        <end position="285"/>
    </location>
</feature>
<dbReference type="GO" id="GO:0003824">
    <property type="term" value="F:catalytic activity"/>
    <property type="evidence" value="ECO:0007669"/>
    <property type="project" value="UniProtKB-ARBA"/>
</dbReference>
<dbReference type="InterPro" id="IPR000160">
    <property type="entry name" value="GGDEF_dom"/>
</dbReference>
<feature type="domain" description="PAC" evidence="4">
    <location>
        <begin position="572"/>
        <end position="625"/>
    </location>
</feature>
<evidence type="ECO:0000256" key="1">
    <source>
        <dbReference type="ARBA" id="ARBA00001946"/>
    </source>
</evidence>
<feature type="compositionally biased region" description="Basic and acidic residues" evidence="2">
    <location>
        <begin position="56"/>
        <end position="66"/>
    </location>
</feature>
<feature type="domain" description="PAC" evidence="4">
    <location>
        <begin position="309"/>
        <end position="361"/>
    </location>
</feature>
<keyword evidence="7" id="KW-1185">Reference proteome</keyword>
<feature type="domain" description="GGDEF" evidence="5">
    <location>
        <begin position="827"/>
        <end position="961"/>
    </location>
</feature>
<feature type="domain" description="PAS" evidence="3">
    <location>
        <begin position="496"/>
        <end position="561"/>
    </location>
</feature>
<organism evidence="6 7">
    <name type="scientific">Candidatus Thiodictyon syntrophicum</name>
    <dbReference type="NCBI Taxonomy" id="1166950"/>
    <lineage>
        <taxon>Bacteria</taxon>
        <taxon>Pseudomonadati</taxon>
        <taxon>Pseudomonadota</taxon>
        <taxon>Gammaproteobacteria</taxon>
        <taxon>Chromatiales</taxon>
        <taxon>Chromatiaceae</taxon>
        <taxon>Thiodictyon</taxon>
    </lineage>
</organism>
<dbReference type="InterPro" id="IPR052155">
    <property type="entry name" value="Biofilm_reg_signaling"/>
</dbReference>
<feature type="region of interest" description="Disordered" evidence="2">
    <location>
        <begin position="84"/>
        <end position="108"/>
    </location>
</feature>
<dbReference type="NCBIfam" id="TIGR00229">
    <property type="entry name" value="sensory_box"/>
    <property type="match status" value="4"/>
</dbReference>
<gene>
    <name evidence="6" type="ORF">THSYN_20985</name>
</gene>
<dbReference type="AlphaFoldDB" id="A0A2K8UDK1"/>
<dbReference type="InterPro" id="IPR000014">
    <property type="entry name" value="PAS"/>
</dbReference>
<dbReference type="NCBIfam" id="TIGR00254">
    <property type="entry name" value="GGDEF"/>
    <property type="match status" value="1"/>
</dbReference>